<evidence type="ECO:0000259" key="4">
    <source>
        <dbReference type="Pfam" id="PF00808"/>
    </source>
</evidence>
<evidence type="ECO:0000313" key="6">
    <source>
        <dbReference type="Proteomes" id="UP001418222"/>
    </source>
</evidence>
<organism evidence="5 6">
    <name type="scientific">Platanthera zijinensis</name>
    <dbReference type="NCBI Taxonomy" id="2320716"/>
    <lineage>
        <taxon>Eukaryota</taxon>
        <taxon>Viridiplantae</taxon>
        <taxon>Streptophyta</taxon>
        <taxon>Embryophyta</taxon>
        <taxon>Tracheophyta</taxon>
        <taxon>Spermatophyta</taxon>
        <taxon>Magnoliopsida</taxon>
        <taxon>Liliopsida</taxon>
        <taxon>Asparagales</taxon>
        <taxon>Orchidaceae</taxon>
        <taxon>Orchidoideae</taxon>
        <taxon>Orchideae</taxon>
        <taxon>Orchidinae</taxon>
        <taxon>Platanthera</taxon>
    </lineage>
</organism>
<feature type="domain" description="Transcription factor CBF/NF-Y/archaeal histone" evidence="4">
    <location>
        <begin position="31"/>
        <end position="94"/>
    </location>
</feature>
<dbReference type="Pfam" id="PF00808">
    <property type="entry name" value="CBFD_NFYB_HMF"/>
    <property type="match status" value="1"/>
</dbReference>
<evidence type="ECO:0000313" key="5">
    <source>
        <dbReference type="EMBL" id="KAK8935722.1"/>
    </source>
</evidence>
<keyword evidence="6" id="KW-1185">Reference proteome</keyword>
<dbReference type="Proteomes" id="UP001418222">
    <property type="component" value="Unassembled WGS sequence"/>
</dbReference>
<reference evidence="5 6" key="1">
    <citation type="journal article" date="2022" name="Nat. Plants">
        <title>Genomes of leafy and leafless Platanthera orchids illuminate the evolution of mycoheterotrophy.</title>
        <authorList>
            <person name="Li M.H."/>
            <person name="Liu K.W."/>
            <person name="Li Z."/>
            <person name="Lu H.C."/>
            <person name="Ye Q.L."/>
            <person name="Zhang D."/>
            <person name="Wang J.Y."/>
            <person name="Li Y.F."/>
            <person name="Zhong Z.M."/>
            <person name="Liu X."/>
            <person name="Yu X."/>
            <person name="Liu D.K."/>
            <person name="Tu X.D."/>
            <person name="Liu B."/>
            <person name="Hao Y."/>
            <person name="Liao X.Y."/>
            <person name="Jiang Y.T."/>
            <person name="Sun W.H."/>
            <person name="Chen J."/>
            <person name="Chen Y.Q."/>
            <person name="Ai Y."/>
            <person name="Zhai J.W."/>
            <person name="Wu S.S."/>
            <person name="Zhou Z."/>
            <person name="Hsiao Y.Y."/>
            <person name="Wu W.L."/>
            <person name="Chen Y.Y."/>
            <person name="Lin Y.F."/>
            <person name="Hsu J.L."/>
            <person name="Li C.Y."/>
            <person name="Wang Z.W."/>
            <person name="Zhao X."/>
            <person name="Zhong W.Y."/>
            <person name="Ma X.K."/>
            <person name="Ma L."/>
            <person name="Huang J."/>
            <person name="Chen G.Z."/>
            <person name="Huang M.Z."/>
            <person name="Huang L."/>
            <person name="Peng D.H."/>
            <person name="Luo Y.B."/>
            <person name="Zou S.Q."/>
            <person name="Chen S.P."/>
            <person name="Lan S."/>
            <person name="Tsai W.C."/>
            <person name="Van de Peer Y."/>
            <person name="Liu Z.J."/>
        </authorList>
    </citation>
    <scope>NUCLEOTIDE SEQUENCE [LARGE SCALE GENOMIC DNA]</scope>
    <source>
        <strain evidence="5">Lor287</strain>
    </source>
</reference>
<dbReference type="EMBL" id="JBBWWQ010000011">
    <property type="protein sequence ID" value="KAK8935722.1"/>
    <property type="molecule type" value="Genomic_DNA"/>
</dbReference>
<dbReference type="InterPro" id="IPR050568">
    <property type="entry name" value="Transcr_DNA_Rep_Reg"/>
</dbReference>
<comment type="subcellular location">
    <subcellularLocation>
        <location evidence="1">Nucleus</location>
    </subcellularLocation>
</comment>
<feature type="region of interest" description="Disordered" evidence="3">
    <location>
        <begin position="1"/>
        <end position="25"/>
    </location>
</feature>
<keyword evidence="2" id="KW-0539">Nucleus</keyword>
<dbReference type="GO" id="GO:0005634">
    <property type="term" value="C:nucleus"/>
    <property type="evidence" value="ECO:0007669"/>
    <property type="project" value="UniProtKB-SubCell"/>
</dbReference>
<dbReference type="CDD" id="cd22929">
    <property type="entry name" value="HFD_POLE4-like"/>
    <property type="match status" value="1"/>
</dbReference>
<feature type="region of interest" description="Disordered" evidence="3">
    <location>
        <begin position="114"/>
        <end position="147"/>
    </location>
</feature>
<evidence type="ECO:0000256" key="1">
    <source>
        <dbReference type="ARBA" id="ARBA00004123"/>
    </source>
</evidence>
<dbReference type="Gene3D" id="1.10.20.10">
    <property type="entry name" value="Histone, subunit A"/>
    <property type="match status" value="1"/>
</dbReference>
<evidence type="ECO:0000256" key="3">
    <source>
        <dbReference type="SAM" id="MobiDB-lite"/>
    </source>
</evidence>
<gene>
    <name evidence="5" type="ORF">KSP39_PZI013141</name>
</gene>
<proteinExistence type="predicted"/>
<dbReference type="InterPro" id="IPR009072">
    <property type="entry name" value="Histone-fold"/>
</dbReference>
<dbReference type="PANTHER" id="PTHR10252">
    <property type="entry name" value="HISTONE-LIKE TRANSCRIPTION FACTOR CCAAT-RELATED"/>
    <property type="match status" value="1"/>
</dbReference>
<evidence type="ECO:0000256" key="2">
    <source>
        <dbReference type="ARBA" id="ARBA00023242"/>
    </source>
</evidence>
<dbReference type="PANTHER" id="PTHR10252:SF54">
    <property type="entry name" value="CHROMATIN ACCESSIBILITY COMPLEX PROTEIN 1"/>
    <property type="match status" value="1"/>
</dbReference>
<accession>A0AAP0BCG3</accession>
<dbReference type="GO" id="GO:0046982">
    <property type="term" value="F:protein heterodimerization activity"/>
    <property type="evidence" value="ECO:0007669"/>
    <property type="project" value="InterPro"/>
</dbReference>
<comment type="caution">
    <text evidence="5">The sequence shown here is derived from an EMBL/GenBank/DDBJ whole genome shotgun (WGS) entry which is preliminary data.</text>
</comment>
<dbReference type="GO" id="GO:0006355">
    <property type="term" value="P:regulation of DNA-templated transcription"/>
    <property type="evidence" value="ECO:0007669"/>
    <property type="project" value="TreeGrafter"/>
</dbReference>
<name>A0AAP0BCG3_9ASPA</name>
<dbReference type="GO" id="GO:0000976">
    <property type="term" value="F:transcription cis-regulatory region binding"/>
    <property type="evidence" value="ECO:0007669"/>
    <property type="project" value="TreeGrafter"/>
</dbReference>
<protein>
    <recommendedName>
        <fullName evidence="4">Transcription factor CBF/NF-Y/archaeal histone domain-containing protein</fullName>
    </recommendedName>
</protein>
<sequence length="147" mass="15854">MSTTEVSPAKHPSNDTADAPSEPIAGALIPSFPSGRVKRIMKLDGEIKKVNSEALFLISLSTELFLESLAERAGNTAALMRRKTIKVEHLRAAVTHHSPTADFLVDCIPEVKLAPPPTSRKSGTEKPLPPGARGIQEFFSKQSEIAQ</sequence>
<dbReference type="InterPro" id="IPR003958">
    <property type="entry name" value="CBFA_NFYB_domain"/>
</dbReference>
<dbReference type="AlphaFoldDB" id="A0AAP0BCG3"/>
<dbReference type="SUPFAM" id="SSF47113">
    <property type="entry name" value="Histone-fold"/>
    <property type="match status" value="1"/>
</dbReference>